<dbReference type="Proteomes" id="UP000484164">
    <property type="component" value="Unassembled WGS sequence"/>
</dbReference>
<keyword evidence="1" id="KW-0802">TPR repeat</keyword>
<name>A0A6L3ZIL8_9FLAO</name>
<dbReference type="Pfam" id="PF13432">
    <property type="entry name" value="TPR_16"/>
    <property type="match status" value="1"/>
</dbReference>
<dbReference type="PROSITE" id="PS50005">
    <property type="entry name" value="TPR"/>
    <property type="match status" value="1"/>
</dbReference>
<dbReference type="SMART" id="SM00028">
    <property type="entry name" value="TPR"/>
    <property type="match status" value="5"/>
</dbReference>
<keyword evidence="3" id="KW-1185">Reference proteome</keyword>
<sequence>MELKMWKGQKTLHRKLAQKLPTSKLRNIHYFYPTGKTLSIYTMVSKARLVVFATLMSGGALLAQESTMVSSAILALKRPDLISAKDYIDQADSVIATKSVDDIRESTMQKFLFHRGLIYETLNQESASVEYIHEALENYTALIAYDKKVDDDDYMEEAQSGIASSVVALSALADDAYFSKQDAEQAYNLHSEVIKYKTDYLGKTDTVTVYTMARIATELEKYENALKHYNFLIDNDYRGRVWQAYYNGSENRMNMPDKYTMDMLIQQGKASDPVLSPDINYTLWWQSAKLTHDLGDTAKAMEIISKGLEMHPGNASLQNLQLQFMLETGDYESALSKFEAALESDPTNTLYLYNIGYIYQTKKNDTEKALEFYNRALEVDSTNSASAYMAGYIFIDRTNAISEKMNSLNRNQTSEFNRLDAERDEIYKEALNYFLIAYEADPNDLSTVKALREVYFKLGNVEKVGEFTQKVKALESAE</sequence>
<dbReference type="OrthoDB" id="1149028at2"/>
<evidence type="ECO:0000313" key="2">
    <source>
        <dbReference type="EMBL" id="KAB2817731.1"/>
    </source>
</evidence>
<accession>A0A6L3ZIL8</accession>
<dbReference type="InterPro" id="IPR011990">
    <property type="entry name" value="TPR-like_helical_dom_sf"/>
</dbReference>
<dbReference type="PANTHER" id="PTHR12558">
    <property type="entry name" value="CELL DIVISION CYCLE 16,23,27"/>
    <property type="match status" value="1"/>
</dbReference>
<proteinExistence type="predicted"/>
<comment type="caution">
    <text evidence="2">The sequence shown here is derived from an EMBL/GenBank/DDBJ whole genome shotgun (WGS) entry which is preliminary data.</text>
</comment>
<gene>
    <name evidence="2" type="ORF">F8C82_04825</name>
</gene>
<dbReference type="InterPro" id="IPR019734">
    <property type="entry name" value="TPR_rpt"/>
</dbReference>
<protein>
    <submittedName>
        <fullName evidence="2">Tetratricopeptide repeat protein</fullName>
    </submittedName>
</protein>
<dbReference type="Gene3D" id="1.25.40.10">
    <property type="entry name" value="Tetratricopeptide repeat domain"/>
    <property type="match status" value="2"/>
</dbReference>
<dbReference type="SUPFAM" id="SSF48452">
    <property type="entry name" value="TPR-like"/>
    <property type="match status" value="2"/>
</dbReference>
<reference evidence="2 3" key="1">
    <citation type="submission" date="2019-10" db="EMBL/GenBank/DDBJ databases">
        <title>Genome sequence of Phaeocystidibacter marisrubri JCM30614 (type strain).</title>
        <authorList>
            <person name="Bowman J.P."/>
        </authorList>
    </citation>
    <scope>NUCLEOTIDE SEQUENCE [LARGE SCALE GENOMIC DNA]</scope>
    <source>
        <strain evidence="2 3">JCM 30614</strain>
    </source>
</reference>
<dbReference type="EMBL" id="WBVQ01000001">
    <property type="protein sequence ID" value="KAB2817731.1"/>
    <property type="molecule type" value="Genomic_DNA"/>
</dbReference>
<organism evidence="2 3">
    <name type="scientific">Phaeocystidibacter marisrubri</name>
    <dbReference type="NCBI Taxonomy" id="1577780"/>
    <lineage>
        <taxon>Bacteria</taxon>
        <taxon>Pseudomonadati</taxon>
        <taxon>Bacteroidota</taxon>
        <taxon>Flavobacteriia</taxon>
        <taxon>Flavobacteriales</taxon>
        <taxon>Phaeocystidibacteraceae</taxon>
        <taxon>Phaeocystidibacter</taxon>
    </lineage>
</organism>
<dbReference type="AlphaFoldDB" id="A0A6L3ZIL8"/>
<feature type="repeat" description="TPR" evidence="1">
    <location>
        <begin position="315"/>
        <end position="348"/>
    </location>
</feature>
<dbReference type="PANTHER" id="PTHR12558:SF13">
    <property type="entry name" value="CELL DIVISION CYCLE PROTEIN 27 HOMOLOG"/>
    <property type="match status" value="1"/>
</dbReference>
<evidence type="ECO:0000313" key="3">
    <source>
        <dbReference type="Proteomes" id="UP000484164"/>
    </source>
</evidence>
<evidence type="ECO:0000256" key="1">
    <source>
        <dbReference type="PROSITE-ProRule" id="PRU00339"/>
    </source>
</evidence>